<comment type="caution">
    <text evidence="1">The sequence shown here is derived from an EMBL/GenBank/DDBJ whole genome shotgun (WGS) entry which is preliminary data.</text>
</comment>
<dbReference type="OrthoDB" id="411823at2759"/>
<evidence type="ECO:0000313" key="2">
    <source>
        <dbReference type="Proteomes" id="UP000299102"/>
    </source>
</evidence>
<reference evidence="1 2" key="1">
    <citation type="journal article" date="2019" name="Commun. Biol.">
        <title>The bagworm genome reveals a unique fibroin gene that provides high tensile strength.</title>
        <authorList>
            <person name="Kono N."/>
            <person name="Nakamura H."/>
            <person name="Ohtoshi R."/>
            <person name="Tomita M."/>
            <person name="Numata K."/>
            <person name="Arakawa K."/>
        </authorList>
    </citation>
    <scope>NUCLEOTIDE SEQUENCE [LARGE SCALE GENOMIC DNA]</scope>
</reference>
<proteinExistence type="predicted"/>
<gene>
    <name evidence="1" type="ORF">EVAR_60450_1</name>
</gene>
<dbReference type="EMBL" id="BGZK01001483">
    <property type="protein sequence ID" value="GBP80822.1"/>
    <property type="molecule type" value="Genomic_DNA"/>
</dbReference>
<name>A0A4C1Z0T8_EUMVA</name>
<protein>
    <submittedName>
        <fullName evidence="1">Uncharacterized protein</fullName>
    </submittedName>
</protein>
<organism evidence="1 2">
    <name type="scientific">Eumeta variegata</name>
    <name type="common">Bagworm moth</name>
    <name type="synonym">Eumeta japonica</name>
    <dbReference type="NCBI Taxonomy" id="151549"/>
    <lineage>
        <taxon>Eukaryota</taxon>
        <taxon>Metazoa</taxon>
        <taxon>Ecdysozoa</taxon>
        <taxon>Arthropoda</taxon>
        <taxon>Hexapoda</taxon>
        <taxon>Insecta</taxon>
        <taxon>Pterygota</taxon>
        <taxon>Neoptera</taxon>
        <taxon>Endopterygota</taxon>
        <taxon>Lepidoptera</taxon>
        <taxon>Glossata</taxon>
        <taxon>Ditrysia</taxon>
        <taxon>Tineoidea</taxon>
        <taxon>Psychidae</taxon>
        <taxon>Oiketicinae</taxon>
        <taxon>Eumeta</taxon>
    </lineage>
</organism>
<dbReference type="Proteomes" id="UP000299102">
    <property type="component" value="Unassembled WGS sequence"/>
</dbReference>
<keyword evidence="2" id="KW-1185">Reference proteome</keyword>
<dbReference type="AlphaFoldDB" id="A0A4C1Z0T8"/>
<sequence length="126" mass="14605">MVFETLTSSLSSFLDRKLLRTDIHDHSEDQRTVRFITTNTVNGMLKNQKGDWDGVPERVAGKIHRGKHRRNNPTAYRILRETEMPTLAQTLTGHGGFAQYLDRFKLKSSLYCPCDRTKIRDTYCTK</sequence>
<accession>A0A4C1Z0T8</accession>
<evidence type="ECO:0000313" key="1">
    <source>
        <dbReference type="EMBL" id="GBP80822.1"/>
    </source>
</evidence>